<keyword evidence="1" id="KW-0479">Metal-binding</keyword>
<dbReference type="GO" id="GO:0008270">
    <property type="term" value="F:zinc ion binding"/>
    <property type="evidence" value="ECO:0007669"/>
    <property type="project" value="UniProtKB-KW"/>
</dbReference>
<dbReference type="AlphaFoldDB" id="A0AAN6PP51"/>
<dbReference type="InterPro" id="IPR010666">
    <property type="entry name" value="Znf_GRF"/>
</dbReference>
<dbReference type="Proteomes" id="UP001303115">
    <property type="component" value="Unassembled WGS sequence"/>
</dbReference>
<evidence type="ECO:0000256" key="1">
    <source>
        <dbReference type="ARBA" id="ARBA00022723"/>
    </source>
</evidence>
<keyword evidence="3" id="KW-0862">Zinc</keyword>
<evidence type="ECO:0000259" key="6">
    <source>
        <dbReference type="PROSITE" id="PS51999"/>
    </source>
</evidence>
<proteinExistence type="predicted"/>
<keyword evidence="8" id="KW-1185">Reference proteome</keyword>
<evidence type="ECO:0000313" key="7">
    <source>
        <dbReference type="EMBL" id="KAK4042421.1"/>
    </source>
</evidence>
<evidence type="ECO:0000256" key="3">
    <source>
        <dbReference type="ARBA" id="ARBA00022833"/>
    </source>
</evidence>
<dbReference type="PROSITE" id="PS51999">
    <property type="entry name" value="ZF_GRF"/>
    <property type="match status" value="1"/>
</dbReference>
<dbReference type="EMBL" id="MU854341">
    <property type="protein sequence ID" value="KAK4042421.1"/>
    <property type="molecule type" value="Genomic_DNA"/>
</dbReference>
<feature type="compositionally biased region" description="Polar residues" evidence="5">
    <location>
        <begin position="335"/>
        <end position="347"/>
    </location>
</feature>
<feature type="compositionally biased region" description="Gly residues" evidence="5">
    <location>
        <begin position="296"/>
        <end position="308"/>
    </location>
</feature>
<name>A0AAN6PP51_9PEZI</name>
<organism evidence="7 8">
    <name type="scientific">Parachaetomium inaequale</name>
    <dbReference type="NCBI Taxonomy" id="2588326"/>
    <lineage>
        <taxon>Eukaryota</taxon>
        <taxon>Fungi</taxon>
        <taxon>Dikarya</taxon>
        <taxon>Ascomycota</taxon>
        <taxon>Pezizomycotina</taxon>
        <taxon>Sordariomycetes</taxon>
        <taxon>Sordariomycetidae</taxon>
        <taxon>Sordariales</taxon>
        <taxon>Chaetomiaceae</taxon>
        <taxon>Parachaetomium</taxon>
    </lineage>
</organism>
<protein>
    <recommendedName>
        <fullName evidence="6">GRF-type domain-containing protein</fullName>
    </recommendedName>
</protein>
<evidence type="ECO:0000256" key="4">
    <source>
        <dbReference type="PROSITE-ProRule" id="PRU01343"/>
    </source>
</evidence>
<feature type="compositionally biased region" description="Polar residues" evidence="5">
    <location>
        <begin position="281"/>
        <end position="293"/>
    </location>
</feature>
<gene>
    <name evidence="7" type="ORF">C8A01DRAFT_33492</name>
</gene>
<feature type="region of interest" description="Disordered" evidence="5">
    <location>
        <begin position="1"/>
        <end position="21"/>
    </location>
</feature>
<evidence type="ECO:0000313" key="8">
    <source>
        <dbReference type="Proteomes" id="UP001303115"/>
    </source>
</evidence>
<accession>A0AAN6PP51</accession>
<dbReference type="Pfam" id="PF06839">
    <property type="entry name" value="Zn_ribbon_GRF"/>
    <property type="match status" value="1"/>
</dbReference>
<evidence type="ECO:0000256" key="5">
    <source>
        <dbReference type="SAM" id="MobiDB-lite"/>
    </source>
</evidence>
<evidence type="ECO:0000256" key="2">
    <source>
        <dbReference type="ARBA" id="ARBA00022771"/>
    </source>
</evidence>
<feature type="domain" description="GRF-type" evidence="6">
    <location>
        <begin position="31"/>
        <end position="75"/>
    </location>
</feature>
<sequence length="468" mass="50191">MSFATTSSSPPSSQARWQSPPGKFEDGTWFCACSPPVQASFLQVKKAGNNKGRWFYTCPKPREEQCRFFIFEDAALVREKAVLDRERGKRAQVQEQEQEQAGVEVEVFSRLNQGDNSLGAINSPSNNPSARNGLGIGAFHQAATRSETPQSEVASTVASRPLFSPASSVFMTPGPRHGIFRGIPRAGNPSWSSDEEEDSDATADGAGRRRNRYPAVATPTSKRKRSDIDVDDGVGVGPRGTRRGRTTAAAADLLPDLDSDDADQLVEMADYTERELHHQHQSQFSDPQRPTTPSAGRGGGGSRAGFGGLPTPESRNNRFLAVPGESGGPAKRFKSSSQGPATPTPARTRNALLTAPGATESGLSQGDCCSPDDADITLAVLGLLKAEPVSTPVRRALRETLNLHALRARGVERGRDVLREGLKTRDRKIAELQARVVRLENGRSLSQEVLRGALEALVSQEGGEGGGK</sequence>
<comment type="caution">
    <text evidence="7">The sequence shown here is derived from an EMBL/GenBank/DDBJ whole genome shotgun (WGS) entry which is preliminary data.</text>
</comment>
<keyword evidence="2 4" id="KW-0863">Zinc-finger</keyword>
<reference evidence="8" key="1">
    <citation type="journal article" date="2023" name="Mol. Phylogenet. Evol.">
        <title>Genome-scale phylogeny and comparative genomics of the fungal order Sordariales.</title>
        <authorList>
            <person name="Hensen N."/>
            <person name="Bonometti L."/>
            <person name="Westerberg I."/>
            <person name="Brannstrom I.O."/>
            <person name="Guillou S."/>
            <person name="Cros-Aarteil S."/>
            <person name="Calhoun S."/>
            <person name="Haridas S."/>
            <person name="Kuo A."/>
            <person name="Mondo S."/>
            <person name="Pangilinan J."/>
            <person name="Riley R."/>
            <person name="LaButti K."/>
            <person name="Andreopoulos B."/>
            <person name="Lipzen A."/>
            <person name="Chen C."/>
            <person name="Yan M."/>
            <person name="Daum C."/>
            <person name="Ng V."/>
            <person name="Clum A."/>
            <person name="Steindorff A."/>
            <person name="Ohm R.A."/>
            <person name="Martin F."/>
            <person name="Silar P."/>
            <person name="Natvig D.O."/>
            <person name="Lalanne C."/>
            <person name="Gautier V."/>
            <person name="Ament-Velasquez S.L."/>
            <person name="Kruys A."/>
            <person name="Hutchinson M.I."/>
            <person name="Powell A.J."/>
            <person name="Barry K."/>
            <person name="Miller A.N."/>
            <person name="Grigoriev I.V."/>
            <person name="Debuchy R."/>
            <person name="Gladieux P."/>
            <person name="Hiltunen Thoren M."/>
            <person name="Johannesson H."/>
        </authorList>
    </citation>
    <scope>NUCLEOTIDE SEQUENCE [LARGE SCALE GENOMIC DNA]</scope>
    <source>
        <strain evidence="8">CBS 284.82</strain>
    </source>
</reference>
<feature type="region of interest" description="Disordered" evidence="5">
    <location>
        <begin position="274"/>
        <end position="348"/>
    </location>
</feature>
<feature type="region of interest" description="Disordered" evidence="5">
    <location>
        <begin position="165"/>
        <end position="256"/>
    </location>
</feature>